<keyword evidence="4" id="KW-1185">Reference proteome</keyword>
<feature type="transmembrane region" description="Helical" evidence="1">
    <location>
        <begin position="12"/>
        <end position="30"/>
    </location>
</feature>
<dbReference type="Proteomes" id="UP000601789">
    <property type="component" value="Unassembled WGS sequence"/>
</dbReference>
<organism evidence="3 4">
    <name type="scientific">Aquamicrobium zhengzhouense</name>
    <dbReference type="NCBI Taxonomy" id="2781738"/>
    <lineage>
        <taxon>Bacteria</taxon>
        <taxon>Pseudomonadati</taxon>
        <taxon>Pseudomonadota</taxon>
        <taxon>Alphaproteobacteria</taxon>
        <taxon>Hyphomicrobiales</taxon>
        <taxon>Phyllobacteriaceae</taxon>
        <taxon>Aquamicrobium</taxon>
    </lineage>
</organism>
<keyword evidence="1" id="KW-0812">Transmembrane</keyword>
<accession>A0ABS0SC97</accession>
<name>A0ABS0SC97_9HYPH</name>
<sequence>MRSLAHNQRGVAAVEFALIAPILFVLYFLSMEVSQAIETNKKVSRISSMVADLVTQGSMSATTLDEIMDIGKAIVYPYNRTVPSIEIIGIEVTNENKPRARVAWSRKSVNNKTSAGTTKGTEVSIPESLKVKGTFLVQVKASLDYRPVITWAADAKASLGLVGAFDRIQMGESYYLRPRTTSTITCNNC</sequence>
<proteinExistence type="predicted"/>
<keyword evidence="1" id="KW-0472">Membrane</keyword>
<dbReference type="EMBL" id="JADGMQ010000005">
    <property type="protein sequence ID" value="MBI1620925.1"/>
    <property type="molecule type" value="Genomic_DNA"/>
</dbReference>
<dbReference type="Pfam" id="PF07811">
    <property type="entry name" value="TadE"/>
    <property type="match status" value="1"/>
</dbReference>
<comment type="caution">
    <text evidence="3">The sequence shown here is derived from an EMBL/GenBank/DDBJ whole genome shotgun (WGS) entry which is preliminary data.</text>
</comment>
<dbReference type="InterPro" id="IPR012495">
    <property type="entry name" value="TadE-like_dom"/>
</dbReference>
<gene>
    <name evidence="3" type="ORF">IOD40_09655</name>
</gene>
<protein>
    <submittedName>
        <fullName evidence="3">Pilus assembly protein</fullName>
    </submittedName>
</protein>
<evidence type="ECO:0000256" key="1">
    <source>
        <dbReference type="SAM" id="Phobius"/>
    </source>
</evidence>
<feature type="domain" description="TadE-like" evidence="2">
    <location>
        <begin position="10"/>
        <end position="42"/>
    </location>
</feature>
<evidence type="ECO:0000259" key="2">
    <source>
        <dbReference type="Pfam" id="PF07811"/>
    </source>
</evidence>
<evidence type="ECO:0000313" key="4">
    <source>
        <dbReference type="Proteomes" id="UP000601789"/>
    </source>
</evidence>
<keyword evidence="1" id="KW-1133">Transmembrane helix</keyword>
<reference evidence="3 4" key="1">
    <citation type="submission" date="2020-10" db="EMBL/GenBank/DDBJ databases">
        <title>Aquamicrobium zhengzhouensis sp. nov., a exopolysaccharide producing bacterium isolated from farmland soil.</title>
        <authorList>
            <person name="Wang X."/>
        </authorList>
    </citation>
    <scope>NUCLEOTIDE SEQUENCE [LARGE SCALE GENOMIC DNA]</scope>
    <source>
        <strain evidence="4">cd-1</strain>
    </source>
</reference>
<evidence type="ECO:0000313" key="3">
    <source>
        <dbReference type="EMBL" id="MBI1620925.1"/>
    </source>
</evidence>